<comment type="caution">
    <text evidence="2">The sequence shown here is derived from an EMBL/GenBank/DDBJ whole genome shotgun (WGS) entry which is preliminary data.</text>
</comment>
<accession>A0A5N5G577</accession>
<feature type="compositionally biased region" description="Basic and acidic residues" evidence="1">
    <location>
        <begin position="187"/>
        <end position="206"/>
    </location>
</feature>
<keyword evidence="3" id="KW-1185">Reference proteome</keyword>
<evidence type="ECO:0000313" key="2">
    <source>
        <dbReference type="EMBL" id="KAB2608582.1"/>
    </source>
</evidence>
<proteinExistence type="predicted"/>
<feature type="compositionally biased region" description="Acidic residues" evidence="1">
    <location>
        <begin position="168"/>
        <end position="186"/>
    </location>
</feature>
<reference evidence="3" key="2">
    <citation type="submission" date="2019-10" db="EMBL/GenBank/DDBJ databases">
        <title>A de novo genome assembly of a pear dwarfing rootstock.</title>
        <authorList>
            <person name="Wang F."/>
            <person name="Wang J."/>
            <person name="Li S."/>
            <person name="Zhang Y."/>
            <person name="Fang M."/>
            <person name="Ma L."/>
            <person name="Zhao Y."/>
            <person name="Jiang S."/>
        </authorList>
    </citation>
    <scope>NUCLEOTIDE SEQUENCE [LARGE SCALE GENOMIC DNA]</scope>
</reference>
<dbReference type="AlphaFoldDB" id="A0A5N5G577"/>
<dbReference type="EMBL" id="SMOL01000553">
    <property type="protein sequence ID" value="KAB2608582.1"/>
    <property type="molecule type" value="Genomic_DNA"/>
</dbReference>
<protein>
    <submittedName>
        <fullName evidence="2">Uncharacterized protein</fullName>
    </submittedName>
</protein>
<dbReference type="PANTHER" id="PTHR48449">
    <property type="entry name" value="DUF1985 DOMAIN-CONTAINING PROTEIN"/>
    <property type="match status" value="1"/>
</dbReference>
<feature type="region of interest" description="Disordered" evidence="1">
    <location>
        <begin position="151"/>
        <end position="222"/>
    </location>
</feature>
<sequence length="259" mass="29325">MAGQGVELATKEEEAYRGRVNNLSQAPHVLGLITKKFNEVELDAFGATCFGHLQGVDKLVFSGQLVHELSLRIVGKKGVKDVEGLTYLIGVKNNIIVNLDYLDLAEDMDMFNIFKWGSISFEQLHDRPLFAASRREMSNVVEELRRVVMEEPMKENTEEEDEGKKDVEEEVEKDGEDEEEGEEEKDEKEKPIGEDGYQKEELWDKGKRGKGQGSRRDEVMGAMDDEGWNKFAGTVDWASPIDVCAKMGWFGQRTGNERV</sequence>
<evidence type="ECO:0000313" key="3">
    <source>
        <dbReference type="Proteomes" id="UP000327157"/>
    </source>
</evidence>
<dbReference type="PANTHER" id="PTHR48449:SF1">
    <property type="entry name" value="DUF1985 DOMAIN-CONTAINING PROTEIN"/>
    <property type="match status" value="1"/>
</dbReference>
<evidence type="ECO:0000256" key="1">
    <source>
        <dbReference type="SAM" id="MobiDB-lite"/>
    </source>
</evidence>
<gene>
    <name evidence="2" type="ORF">D8674_011750</name>
</gene>
<name>A0A5N5G577_9ROSA</name>
<reference evidence="2 3" key="1">
    <citation type="submission" date="2019-09" db="EMBL/GenBank/DDBJ databases">
        <authorList>
            <person name="Ou C."/>
        </authorList>
    </citation>
    <scope>NUCLEOTIDE SEQUENCE [LARGE SCALE GENOMIC DNA]</scope>
    <source>
        <strain evidence="2">S2</strain>
        <tissue evidence="2">Leaf</tissue>
    </source>
</reference>
<reference evidence="2 3" key="3">
    <citation type="submission" date="2019-11" db="EMBL/GenBank/DDBJ databases">
        <title>A de novo genome assembly of a pear dwarfing rootstock.</title>
        <authorList>
            <person name="Wang F."/>
            <person name="Wang J."/>
            <person name="Li S."/>
            <person name="Zhang Y."/>
            <person name="Fang M."/>
            <person name="Ma L."/>
            <person name="Zhao Y."/>
            <person name="Jiang S."/>
        </authorList>
    </citation>
    <scope>NUCLEOTIDE SEQUENCE [LARGE SCALE GENOMIC DNA]</scope>
    <source>
        <strain evidence="2">S2</strain>
        <tissue evidence="2">Leaf</tissue>
    </source>
</reference>
<dbReference type="Proteomes" id="UP000327157">
    <property type="component" value="Chromosome 14"/>
</dbReference>
<feature type="compositionally biased region" description="Basic and acidic residues" evidence="1">
    <location>
        <begin position="151"/>
        <end position="167"/>
    </location>
</feature>
<organism evidence="2 3">
    <name type="scientific">Pyrus ussuriensis x Pyrus communis</name>
    <dbReference type="NCBI Taxonomy" id="2448454"/>
    <lineage>
        <taxon>Eukaryota</taxon>
        <taxon>Viridiplantae</taxon>
        <taxon>Streptophyta</taxon>
        <taxon>Embryophyta</taxon>
        <taxon>Tracheophyta</taxon>
        <taxon>Spermatophyta</taxon>
        <taxon>Magnoliopsida</taxon>
        <taxon>eudicotyledons</taxon>
        <taxon>Gunneridae</taxon>
        <taxon>Pentapetalae</taxon>
        <taxon>rosids</taxon>
        <taxon>fabids</taxon>
        <taxon>Rosales</taxon>
        <taxon>Rosaceae</taxon>
        <taxon>Amygdaloideae</taxon>
        <taxon>Maleae</taxon>
        <taxon>Pyrus</taxon>
    </lineage>
</organism>